<dbReference type="Pfam" id="PF01890">
    <property type="entry name" value="CbiG_C"/>
    <property type="match status" value="1"/>
</dbReference>
<dbReference type="PANTHER" id="PTHR37477:SF1">
    <property type="entry name" value="COBALT-PRECORRIN-5A HYDROLASE"/>
    <property type="match status" value="1"/>
</dbReference>
<dbReference type="Proteomes" id="UP000289200">
    <property type="component" value="Unassembled WGS sequence"/>
</dbReference>
<feature type="domain" description="CobE/GbiG C-terminal" evidence="1">
    <location>
        <begin position="2"/>
        <end position="122"/>
    </location>
</feature>
<dbReference type="SUPFAM" id="SSF159664">
    <property type="entry name" value="CobE/GbiG C-terminal domain-like"/>
    <property type="match status" value="1"/>
</dbReference>
<organism evidence="2 3">
    <name type="scientific">Rhodoplanes serenus</name>
    <dbReference type="NCBI Taxonomy" id="200615"/>
    <lineage>
        <taxon>Bacteria</taxon>
        <taxon>Pseudomonadati</taxon>
        <taxon>Pseudomonadota</taxon>
        <taxon>Alphaproteobacteria</taxon>
        <taxon>Hyphomicrobiales</taxon>
        <taxon>Nitrobacteraceae</taxon>
        <taxon>Rhodoplanes</taxon>
    </lineage>
</organism>
<evidence type="ECO:0000259" key="1">
    <source>
        <dbReference type="Pfam" id="PF01890"/>
    </source>
</evidence>
<name>A0A3S4FCC3_9BRAD</name>
<dbReference type="InterPro" id="IPR002750">
    <property type="entry name" value="CobE/GbiG_C"/>
</dbReference>
<dbReference type="RefSeq" id="WP_129608766.1">
    <property type="nucleotide sequence ID" value="NZ_UWOC01000134.1"/>
</dbReference>
<protein>
    <recommendedName>
        <fullName evidence="1">CobE/GbiG C-terminal domain-containing protein</fullName>
    </recommendedName>
</protein>
<dbReference type="EMBL" id="UWOC01000134">
    <property type="protein sequence ID" value="VCU08721.1"/>
    <property type="molecule type" value="Genomic_DNA"/>
</dbReference>
<keyword evidence="3" id="KW-1185">Reference proteome</keyword>
<dbReference type="InterPro" id="IPR052553">
    <property type="entry name" value="CbiG_hydrolase"/>
</dbReference>
<evidence type="ECO:0000313" key="3">
    <source>
        <dbReference type="Proteomes" id="UP000289200"/>
    </source>
</evidence>
<dbReference type="PANTHER" id="PTHR37477">
    <property type="entry name" value="COBALT-PRECORRIN-5A HYDROLASE"/>
    <property type="match status" value="1"/>
</dbReference>
<proteinExistence type="predicted"/>
<dbReference type="GO" id="GO:0009236">
    <property type="term" value="P:cobalamin biosynthetic process"/>
    <property type="evidence" value="ECO:0007669"/>
    <property type="project" value="InterPro"/>
</dbReference>
<gene>
    <name evidence="2" type="ORF">RHODGE_RHODGE_01885</name>
</gene>
<dbReference type="Gene3D" id="3.30.420.180">
    <property type="entry name" value="CobE/GbiG C-terminal domain"/>
    <property type="match status" value="1"/>
</dbReference>
<sequence>MVAGVGFRRGATAADIVAAVAAARAVFGGAAAAPIAALATADFKAEEAGFREAAARLGVPPIACAITDLAAVADQTLTRSARVAAAVGVPSVAEAAALVAAGPGARLAGPRVAHGNATCALAVGRNT</sequence>
<accession>A0A3S4FCC3</accession>
<comment type="caution">
    <text evidence="2">The sequence shown here is derived from an EMBL/GenBank/DDBJ whole genome shotgun (WGS) entry which is preliminary data.</text>
</comment>
<reference evidence="3" key="1">
    <citation type="submission" date="2018-10" db="EMBL/GenBank/DDBJ databases">
        <authorList>
            <person name="Peiro R."/>
            <person name="Begona"/>
            <person name="Cbmso G."/>
            <person name="Lopez M."/>
            <person name="Gonzalez S."/>
            <person name="Sacristan E."/>
            <person name="Castillo E."/>
        </authorList>
    </citation>
    <scope>NUCLEOTIDE SEQUENCE [LARGE SCALE GENOMIC DNA]</scope>
</reference>
<dbReference type="AlphaFoldDB" id="A0A3S4FCC3"/>
<dbReference type="InterPro" id="IPR036518">
    <property type="entry name" value="CobE/GbiG_C_sf"/>
</dbReference>
<evidence type="ECO:0000313" key="2">
    <source>
        <dbReference type="EMBL" id="VCU08721.1"/>
    </source>
</evidence>